<proteinExistence type="predicted"/>
<evidence type="ECO:0000313" key="2">
    <source>
        <dbReference type="EMBL" id="TQN32741.1"/>
    </source>
</evidence>
<accession>A0A543NLN4</accession>
<comment type="caution">
    <text evidence="2">The sequence shown here is derived from an EMBL/GenBank/DDBJ whole genome shotgun (WGS) entry which is preliminary data.</text>
</comment>
<feature type="domain" description="Flavoprotein" evidence="1">
    <location>
        <begin position="10"/>
        <end position="163"/>
    </location>
</feature>
<evidence type="ECO:0000313" key="3">
    <source>
        <dbReference type="Proteomes" id="UP000317422"/>
    </source>
</evidence>
<gene>
    <name evidence="2" type="ORF">FHX37_2720</name>
</gene>
<organism evidence="2 3">
    <name type="scientific">Haloactinospora alba</name>
    <dbReference type="NCBI Taxonomy" id="405555"/>
    <lineage>
        <taxon>Bacteria</taxon>
        <taxon>Bacillati</taxon>
        <taxon>Actinomycetota</taxon>
        <taxon>Actinomycetes</taxon>
        <taxon>Streptosporangiales</taxon>
        <taxon>Nocardiopsidaceae</taxon>
        <taxon>Haloactinospora</taxon>
    </lineage>
</organism>
<evidence type="ECO:0000259" key="1">
    <source>
        <dbReference type="Pfam" id="PF02441"/>
    </source>
</evidence>
<dbReference type="Gene3D" id="3.40.50.1950">
    <property type="entry name" value="Flavin prenyltransferase-like"/>
    <property type="match status" value="1"/>
</dbReference>
<dbReference type="EMBL" id="VFQC01000001">
    <property type="protein sequence ID" value="TQN32741.1"/>
    <property type="molecule type" value="Genomic_DNA"/>
</dbReference>
<dbReference type="GO" id="GO:0003824">
    <property type="term" value="F:catalytic activity"/>
    <property type="evidence" value="ECO:0007669"/>
    <property type="project" value="InterPro"/>
</dbReference>
<dbReference type="InterPro" id="IPR036551">
    <property type="entry name" value="Flavin_trans-like"/>
</dbReference>
<dbReference type="Pfam" id="PF02441">
    <property type="entry name" value="Flavoprotein"/>
    <property type="match status" value="1"/>
</dbReference>
<sequence length="171" mass="18062">MAPMHNPTLHLVLSGATTAGESAADLVRMLSGDGWSVTAFSTPMGERFHDLAEIAEITGTEAATEFRTPGTGQRVQPADRVVACPLSFNSTNKLAAGFADTMALALLCEMIGLEVPTVVVPKGNTALYNHPAFPRSLAVLRSVPATTVLHDPDRGVPSWREVVRAARTAPT</sequence>
<dbReference type="InterPro" id="IPR003382">
    <property type="entry name" value="Flavoprotein"/>
</dbReference>
<dbReference type="AlphaFoldDB" id="A0A543NLN4"/>
<dbReference type="Proteomes" id="UP000317422">
    <property type="component" value="Unassembled WGS sequence"/>
</dbReference>
<protein>
    <submittedName>
        <fullName evidence="2">Flavoprotein</fullName>
    </submittedName>
</protein>
<name>A0A543NLN4_9ACTN</name>
<dbReference type="SUPFAM" id="SSF52507">
    <property type="entry name" value="Homo-oligomeric flavin-containing Cys decarboxylases, HFCD"/>
    <property type="match status" value="1"/>
</dbReference>
<keyword evidence="3" id="KW-1185">Reference proteome</keyword>
<reference evidence="2 3" key="1">
    <citation type="submission" date="2019-06" db="EMBL/GenBank/DDBJ databases">
        <title>Sequencing the genomes of 1000 actinobacteria strains.</title>
        <authorList>
            <person name="Klenk H.-P."/>
        </authorList>
    </citation>
    <scope>NUCLEOTIDE SEQUENCE [LARGE SCALE GENOMIC DNA]</scope>
    <source>
        <strain evidence="2 3">DSM 45015</strain>
    </source>
</reference>